<keyword evidence="3" id="KW-1185">Reference proteome</keyword>
<proteinExistence type="predicted"/>
<sequence length="136" mass="15546">MGSTCLQIPINQNDISLWDQVSISKQEKYAQLRIQQKFSESSSCPDEHVQMTSHSNDENDNSQDDISLPIVDQSPAKTCKSILKNKNDFQIVRSNNQNKTVSFSFVPPDQLKEMMNSKGKLSEEQKRFLESLYESV</sequence>
<organism evidence="2 3">
    <name type="scientific">Paramecium primaurelia</name>
    <dbReference type="NCBI Taxonomy" id="5886"/>
    <lineage>
        <taxon>Eukaryota</taxon>
        <taxon>Sar</taxon>
        <taxon>Alveolata</taxon>
        <taxon>Ciliophora</taxon>
        <taxon>Intramacronucleata</taxon>
        <taxon>Oligohymenophorea</taxon>
        <taxon>Peniculida</taxon>
        <taxon>Parameciidae</taxon>
        <taxon>Paramecium</taxon>
    </lineage>
</organism>
<protein>
    <submittedName>
        <fullName evidence="2">Uncharacterized protein</fullName>
    </submittedName>
</protein>
<dbReference type="EMBL" id="CAJJDM010000163">
    <property type="protein sequence ID" value="CAD8114080.1"/>
    <property type="molecule type" value="Genomic_DNA"/>
</dbReference>
<accession>A0A8S1QHR7</accession>
<dbReference type="Proteomes" id="UP000688137">
    <property type="component" value="Unassembled WGS sequence"/>
</dbReference>
<feature type="compositionally biased region" description="Polar residues" evidence="1">
    <location>
        <begin position="37"/>
        <end position="54"/>
    </location>
</feature>
<comment type="caution">
    <text evidence="2">The sequence shown here is derived from an EMBL/GenBank/DDBJ whole genome shotgun (WGS) entry which is preliminary data.</text>
</comment>
<reference evidence="2" key="1">
    <citation type="submission" date="2021-01" db="EMBL/GenBank/DDBJ databases">
        <authorList>
            <consortium name="Genoscope - CEA"/>
            <person name="William W."/>
        </authorList>
    </citation>
    <scope>NUCLEOTIDE SEQUENCE</scope>
</reference>
<name>A0A8S1QHR7_PARPR</name>
<evidence type="ECO:0000313" key="2">
    <source>
        <dbReference type="EMBL" id="CAD8114080.1"/>
    </source>
</evidence>
<dbReference type="OMA" id="PAKTCKS"/>
<dbReference type="AlphaFoldDB" id="A0A8S1QHR7"/>
<gene>
    <name evidence="2" type="ORF">PPRIM_AZ9-3.1.T1580016</name>
</gene>
<evidence type="ECO:0000256" key="1">
    <source>
        <dbReference type="SAM" id="MobiDB-lite"/>
    </source>
</evidence>
<feature type="region of interest" description="Disordered" evidence="1">
    <location>
        <begin position="37"/>
        <end position="68"/>
    </location>
</feature>
<evidence type="ECO:0000313" key="3">
    <source>
        <dbReference type="Proteomes" id="UP000688137"/>
    </source>
</evidence>